<dbReference type="Proteomes" id="UP000186922">
    <property type="component" value="Unassembled WGS sequence"/>
</dbReference>
<reference evidence="1 2" key="1">
    <citation type="journal article" date="2016" name="Nat. Commun.">
        <title>Extremotolerant tardigrade genome and improved radiotolerance of human cultured cells by tardigrade-unique protein.</title>
        <authorList>
            <person name="Hashimoto T."/>
            <person name="Horikawa D.D."/>
            <person name="Saito Y."/>
            <person name="Kuwahara H."/>
            <person name="Kozuka-Hata H."/>
            <person name="Shin-I T."/>
            <person name="Minakuchi Y."/>
            <person name="Ohishi K."/>
            <person name="Motoyama A."/>
            <person name="Aizu T."/>
            <person name="Enomoto A."/>
            <person name="Kondo K."/>
            <person name="Tanaka S."/>
            <person name="Hara Y."/>
            <person name="Koshikawa S."/>
            <person name="Sagara H."/>
            <person name="Miura T."/>
            <person name="Yokobori S."/>
            <person name="Miyagawa K."/>
            <person name="Suzuki Y."/>
            <person name="Kubo T."/>
            <person name="Oyama M."/>
            <person name="Kohara Y."/>
            <person name="Fujiyama A."/>
            <person name="Arakawa K."/>
            <person name="Katayama T."/>
            <person name="Toyoda A."/>
            <person name="Kunieda T."/>
        </authorList>
    </citation>
    <scope>NUCLEOTIDE SEQUENCE [LARGE SCALE GENOMIC DNA]</scope>
    <source>
        <strain evidence="1 2">YOKOZUNA-1</strain>
    </source>
</reference>
<dbReference type="EMBL" id="BDGG01000001">
    <property type="protein sequence ID" value="GAU90991.1"/>
    <property type="molecule type" value="Genomic_DNA"/>
</dbReference>
<accession>A0A1D1UNH4</accession>
<protein>
    <submittedName>
        <fullName evidence="1">Uncharacterized protein</fullName>
    </submittedName>
</protein>
<sequence length="190" mass="21044">MEKAMKRNVANQKLKDEIKIPRDSHEAILKRLSTLENTPQRLLVPPTYTPSTKPCVLIPTEQPATIPTFASIAARKPKLPKNNGVPRKVRRVIMKGTQQADEQTITANPLQARGPSSRDIAIRGVPKHITTEQLSAYLQGIAVKPRFVRIVPIGPDHTKYSTVGRIGIYTSDVDVLLRAENWSSNTSIAP</sequence>
<dbReference type="AlphaFoldDB" id="A0A1D1UNH4"/>
<name>A0A1D1UNH4_RAMVA</name>
<organism evidence="1 2">
    <name type="scientific">Ramazzottius varieornatus</name>
    <name type="common">Water bear</name>
    <name type="synonym">Tardigrade</name>
    <dbReference type="NCBI Taxonomy" id="947166"/>
    <lineage>
        <taxon>Eukaryota</taxon>
        <taxon>Metazoa</taxon>
        <taxon>Ecdysozoa</taxon>
        <taxon>Tardigrada</taxon>
        <taxon>Eutardigrada</taxon>
        <taxon>Parachela</taxon>
        <taxon>Hypsibioidea</taxon>
        <taxon>Ramazzottiidae</taxon>
        <taxon>Ramazzottius</taxon>
    </lineage>
</organism>
<evidence type="ECO:0000313" key="1">
    <source>
        <dbReference type="EMBL" id="GAU90991.1"/>
    </source>
</evidence>
<gene>
    <name evidence="1" type="primary">RvY_03330-1</name>
    <name evidence="1" type="synonym">RvY_03330.1</name>
    <name evidence="1" type="ORF">RvY_03330</name>
</gene>
<evidence type="ECO:0000313" key="2">
    <source>
        <dbReference type="Proteomes" id="UP000186922"/>
    </source>
</evidence>
<proteinExistence type="predicted"/>
<keyword evidence="2" id="KW-1185">Reference proteome</keyword>
<comment type="caution">
    <text evidence="1">The sequence shown here is derived from an EMBL/GenBank/DDBJ whole genome shotgun (WGS) entry which is preliminary data.</text>
</comment>